<evidence type="ECO:0000313" key="2">
    <source>
        <dbReference type="EMBL" id="TKR81958.1"/>
    </source>
</evidence>
<gene>
    <name evidence="2" type="ORF">L596_015748</name>
</gene>
<feature type="transmembrane region" description="Helical" evidence="1">
    <location>
        <begin position="42"/>
        <end position="68"/>
    </location>
</feature>
<reference evidence="2 3" key="2">
    <citation type="journal article" date="2019" name="G3 (Bethesda)">
        <title>Hybrid Assembly of the Genome of the Entomopathogenic Nematode Steinernema carpocapsae Identifies the X-Chromosome.</title>
        <authorList>
            <person name="Serra L."/>
            <person name="Macchietto M."/>
            <person name="Macias-Munoz A."/>
            <person name="McGill C.J."/>
            <person name="Rodriguez I.M."/>
            <person name="Rodriguez B."/>
            <person name="Murad R."/>
            <person name="Mortazavi A."/>
        </authorList>
    </citation>
    <scope>NUCLEOTIDE SEQUENCE [LARGE SCALE GENOMIC DNA]</scope>
    <source>
        <strain evidence="2 3">ALL</strain>
    </source>
</reference>
<dbReference type="Pfam" id="PF10320">
    <property type="entry name" value="7TM_GPCR_Srsx"/>
    <property type="match status" value="1"/>
</dbReference>
<dbReference type="EMBL" id="AZBU02000004">
    <property type="protein sequence ID" value="TKR81958.1"/>
    <property type="molecule type" value="Genomic_DNA"/>
</dbReference>
<proteinExistence type="predicted"/>
<dbReference type="OrthoDB" id="10449707at2759"/>
<evidence type="ECO:0000256" key="1">
    <source>
        <dbReference type="SAM" id="Phobius"/>
    </source>
</evidence>
<keyword evidence="1" id="KW-1133">Transmembrane helix</keyword>
<dbReference type="InterPro" id="IPR019424">
    <property type="entry name" value="7TM_GPCR_Srsx"/>
</dbReference>
<protein>
    <recommendedName>
        <fullName evidence="4">G-protein coupled receptors family 1 profile domain-containing protein</fullName>
    </recommendedName>
</protein>
<dbReference type="Proteomes" id="UP000298663">
    <property type="component" value="Unassembled WGS sequence"/>
</dbReference>
<dbReference type="Gene3D" id="1.20.1070.10">
    <property type="entry name" value="Rhodopsin 7-helix transmembrane proteins"/>
    <property type="match status" value="1"/>
</dbReference>
<evidence type="ECO:0008006" key="4">
    <source>
        <dbReference type="Google" id="ProtNLM"/>
    </source>
</evidence>
<sequence length="147" mass="16319">MSNDEIFMVVYSIIGCIVVFFNVPICFLIYFSKTLRPCKELILIGGLCLADTVQALANILSGIQRLVLYSQNQAFVPESSLRCYVEPFNVLFFFGYHLVGIMTMLVSADRLVAVLKPVQHEVICSRRNGIALTIGDSLASHGLKVKV</sequence>
<evidence type="ECO:0000313" key="3">
    <source>
        <dbReference type="Proteomes" id="UP000298663"/>
    </source>
</evidence>
<dbReference type="SUPFAM" id="SSF81321">
    <property type="entry name" value="Family A G protein-coupled receptor-like"/>
    <property type="match status" value="1"/>
</dbReference>
<comment type="caution">
    <text evidence="2">The sequence shown here is derived from an EMBL/GenBank/DDBJ whole genome shotgun (WGS) entry which is preliminary data.</text>
</comment>
<dbReference type="AlphaFoldDB" id="A0A4U5NG26"/>
<keyword evidence="1" id="KW-0472">Membrane</keyword>
<feature type="transmembrane region" description="Helical" evidence="1">
    <location>
        <begin position="6"/>
        <end position="30"/>
    </location>
</feature>
<keyword evidence="1" id="KW-0812">Transmembrane</keyword>
<accession>A0A4U5NG26</accession>
<organism evidence="2 3">
    <name type="scientific">Steinernema carpocapsae</name>
    <name type="common">Entomopathogenic nematode</name>
    <dbReference type="NCBI Taxonomy" id="34508"/>
    <lineage>
        <taxon>Eukaryota</taxon>
        <taxon>Metazoa</taxon>
        <taxon>Ecdysozoa</taxon>
        <taxon>Nematoda</taxon>
        <taxon>Chromadorea</taxon>
        <taxon>Rhabditida</taxon>
        <taxon>Tylenchina</taxon>
        <taxon>Panagrolaimomorpha</taxon>
        <taxon>Strongyloidoidea</taxon>
        <taxon>Steinernematidae</taxon>
        <taxon>Steinernema</taxon>
    </lineage>
</organism>
<reference evidence="2 3" key="1">
    <citation type="journal article" date="2015" name="Genome Biol.">
        <title>Comparative genomics of Steinernema reveals deeply conserved gene regulatory networks.</title>
        <authorList>
            <person name="Dillman A.R."/>
            <person name="Macchietto M."/>
            <person name="Porter C.F."/>
            <person name="Rogers A."/>
            <person name="Williams B."/>
            <person name="Antoshechkin I."/>
            <person name="Lee M.M."/>
            <person name="Goodwin Z."/>
            <person name="Lu X."/>
            <person name="Lewis E.E."/>
            <person name="Goodrich-Blair H."/>
            <person name="Stock S.P."/>
            <person name="Adams B.J."/>
            <person name="Sternberg P.W."/>
            <person name="Mortazavi A."/>
        </authorList>
    </citation>
    <scope>NUCLEOTIDE SEQUENCE [LARGE SCALE GENOMIC DNA]</scope>
    <source>
        <strain evidence="2 3">ALL</strain>
    </source>
</reference>
<feature type="transmembrane region" description="Helical" evidence="1">
    <location>
        <begin position="88"/>
        <end position="106"/>
    </location>
</feature>
<keyword evidence="3" id="KW-1185">Reference proteome</keyword>
<name>A0A4U5NG26_STECR</name>